<evidence type="ECO:0000256" key="2">
    <source>
        <dbReference type="ARBA" id="ARBA00012513"/>
    </source>
</evidence>
<dbReference type="InterPro" id="IPR017441">
    <property type="entry name" value="Protein_kinase_ATP_BS"/>
</dbReference>
<dbReference type="InterPro" id="IPR036426">
    <property type="entry name" value="Bulb-type_lectin_dom_sf"/>
</dbReference>
<evidence type="ECO:0000256" key="6">
    <source>
        <dbReference type="ARBA" id="ARBA00022692"/>
    </source>
</evidence>
<dbReference type="Gene3D" id="3.30.200.20">
    <property type="entry name" value="Phosphorylase Kinase, domain 1"/>
    <property type="match status" value="1"/>
</dbReference>
<comment type="subcellular location">
    <subcellularLocation>
        <location evidence="1">Membrane</location>
        <topology evidence="1">Single-pass type I membrane protein</topology>
    </subcellularLocation>
</comment>
<evidence type="ECO:0000256" key="10">
    <source>
        <dbReference type="ARBA" id="ARBA00022777"/>
    </source>
</evidence>
<dbReference type="Pfam" id="PF01453">
    <property type="entry name" value="B_lectin"/>
    <property type="match status" value="1"/>
</dbReference>
<reference evidence="23 24" key="1">
    <citation type="journal article" date="2020" name="bioRxiv">
        <title>Sequence and annotation of 42 cannabis genomes reveals extensive copy number variation in cannabinoid synthesis and pathogen resistance genes.</title>
        <authorList>
            <person name="Mckernan K.J."/>
            <person name="Helbert Y."/>
            <person name="Kane L.T."/>
            <person name="Ebling H."/>
            <person name="Zhang L."/>
            <person name="Liu B."/>
            <person name="Eaton Z."/>
            <person name="Mclaughlin S."/>
            <person name="Kingan S."/>
            <person name="Baybayan P."/>
            <person name="Concepcion G."/>
            <person name="Jordan M."/>
            <person name="Riva A."/>
            <person name="Barbazuk W."/>
            <person name="Harkins T."/>
        </authorList>
    </citation>
    <scope>NUCLEOTIDE SEQUENCE [LARGE SCALE GENOMIC DNA]</scope>
    <source>
        <strain evidence="24">cv. Jamaican Lion 4</strain>
        <tissue evidence="23">Leaf</tissue>
    </source>
</reference>
<keyword evidence="11 19" id="KW-0067">ATP-binding</keyword>
<evidence type="ECO:0000256" key="5">
    <source>
        <dbReference type="ARBA" id="ARBA00022679"/>
    </source>
</evidence>
<dbReference type="InterPro" id="IPR051343">
    <property type="entry name" value="G-type_lectin_kinases/EP1-like"/>
</dbReference>
<dbReference type="PANTHER" id="PTHR47976:SF15">
    <property type="entry name" value="G-TYPE LECTIN S-RECEPTOR-LIKE SERINE_THREONINE-PROTEIN KINASE RLK1"/>
    <property type="match status" value="1"/>
</dbReference>
<dbReference type="EMBL" id="JAATIP010000218">
    <property type="protein sequence ID" value="KAF4359214.1"/>
    <property type="molecule type" value="Genomic_DNA"/>
</dbReference>
<evidence type="ECO:0000256" key="17">
    <source>
        <dbReference type="ARBA" id="ARBA00047899"/>
    </source>
</evidence>
<dbReference type="Gene3D" id="2.90.10.10">
    <property type="entry name" value="Bulb-type lectin domain"/>
    <property type="match status" value="3"/>
</dbReference>
<dbReference type="SUPFAM" id="SSF51110">
    <property type="entry name" value="alpha-D-mannose-specific plant lectins"/>
    <property type="match status" value="3"/>
</dbReference>
<gene>
    <name evidence="23" type="ORF">F8388_005323</name>
</gene>
<keyword evidence="15" id="KW-0675">Receptor</keyword>
<dbReference type="InterPro" id="IPR011009">
    <property type="entry name" value="Kinase-like_dom_sf"/>
</dbReference>
<keyword evidence="10" id="KW-0418">Kinase</keyword>
<dbReference type="EC" id="2.7.11.1" evidence="2"/>
<evidence type="ECO:0000256" key="15">
    <source>
        <dbReference type="ARBA" id="ARBA00023170"/>
    </source>
</evidence>
<feature type="binding site" evidence="19">
    <location>
        <position position="832"/>
    </location>
    <ligand>
        <name>ATP</name>
        <dbReference type="ChEBI" id="CHEBI:30616"/>
    </ligand>
</feature>
<evidence type="ECO:0000256" key="16">
    <source>
        <dbReference type="ARBA" id="ARBA00023180"/>
    </source>
</evidence>
<evidence type="ECO:0000256" key="19">
    <source>
        <dbReference type="PROSITE-ProRule" id="PRU10141"/>
    </source>
</evidence>
<dbReference type="SUPFAM" id="SSF56112">
    <property type="entry name" value="Protein kinase-like (PK-like)"/>
    <property type="match status" value="1"/>
</dbReference>
<evidence type="ECO:0000259" key="21">
    <source>
        <dbReference type="PROSITE" id="PS50011"/>
    </source>
</evidence>
<feature type="domain" description="Bulb-type lectin" evidence="22">
    <location>
        <begin position="326"/>
        <end position="452"/>
    </location>
</feature>
<dbReference type="InterPro" id="IPR008271">
    <property type="entry name" value="Ser/Thr_kinase_AS"/>
</dbReference>
<name>A0A7J6ELF2_CANSA</name>
<dbReference type="PROSITE" id="PS50927">
    <property type="entry name" value="BULB_LECTIN"/>
    <property type="match status" value="1"/>
</dbReference>
<evidence type="ECO:0000256" key="8">
    <source>
        <dbReference type="ARBA" id="ARBA00022734"/>
    </source>
</evidence>
<evidence type="ECO:0000256" key="20">
    <source>
        <dbReference type="SAM" id="Phobius"/>
    </source>
</evidence>
<dbReference type="Gene3D" id="1.10.510.10">
    <property type="entry name" value="Transferase(Phosphotransferase) domain 1"/>
    <property type="match status" value="1"/>
</dbReference>
<sequence length="1091" mass="123312">MGDEGNFMIFERSNGDKKLWESFDHPSDTLLPGQSLNRGEGVSSRWRENVFLKGRFELRLQQDGNLVLVSVNLPTEHANEPYYASDTYEGSNNSSNAGNRLVFNETGNLYLLRVNNERLSLASENMVSAKDNYIRATLDFDGLFTKYYHPKRSNGDGKWTVLWSIPENICQRSLVSAGIGVCGYNSICTLNEDSRPTCQCPKKYSFIDPNDEYGSCKPDFIQGCAEDELTPNIKDLYDVEELHNADWPLSDYVMLKPFNGEDCKDSCLKDCLCAVAIFRDETCWKKKLPLSNGRFDKNLNSRAFIKVRKDNITLPRINSVTLSQITNNITVGTTLTATDNSSPWLSPSTEFAFGFRKLENQNNLFLLSIWYANIPDKTVVWYATTINSSAIVPRGSRVSLTADRGLVLVDPQGKEIWSSEIVRGDTSHAIMEDKGNFVIFGSNKIWESFDHPSDTLLPGQSLNRGEGVSSRWRENVFSKGRFEMRLQQDGNLVLYSVNLPTDNANNPYYASNLYVLRANNERLSLASENMVSARDNYIRATLDFDGLFTQYYHPKTSNGDGKWIVLRSIPENICYNPVVPGVGVCGYNSICTLNEDSRPTCQCPRKYSFIDPNDEYGSCKPDFIQGCAEDELTPDIEDLYDVEELRNVDWPLSDYVALKPFNGDDCRDSCLKDCLCAVAISRDGSCWKKKLPLSNGKVDESLNSRVFIKVRKDNISITVPRIPHVKEEKRKNQDSSIRVGAALLGTSAFVNILLTATVCAGVFFIRKKKSLRSKKISSPKNIPDFNLRSFAYQELEEATKVFSEELGRGAFGTVYKGMLDMDSSVIVIAVKKLNFVVPETEKEFKNEVNAIAQTHHKNLVRLLGYCNDGQNRLLVYEYLQNGTLAKFAFGNLKPNWKQRAGIALDIAKGLLYLHEECNTQIIHCDIKPQNILLDEYNNAKISDFGLAKLLMMNQSQTNTAIRGTKGYVAPEWFRNMSITSKVDVYSFGVVLLEIVCCRKNCDMEIGEERKEILTDWAYDCFTEGSLDMLVDYEVDALNDRKKLESYVKVSMWCIQENPSVRPNMRKVVQMLEGVVEVDYPPCPLPYSMTTA</sequence>
<evidence type="ECO:0000256" key="9">
    <source>
        <dbReference type="ARBA" id="ARBA00022741"/>
    </source>
</evidence>
<keyword evidence="3" id="KW-0723">Serine/threonine-protein kinase</keyword>
<evidence type="ECO:0000256" key="11">
    <source>
        <dbReference type="ARBA" id="ARBA00022840"/>
    </source>
</evidence>
<dbReference type="FunFam" id="1.10.510.10:FF:000237">
    <property type="entry name" value="G-type lectin S-receptor-like serine/threonine-protein kinase"/>
    <property type="match status" value="1"/>
</dbReference>
<evidence type="ECO:0000256" key="1">
    <source>
        <dbReference type="ARBA" id="ARBA00004479"/>
    </source>
</evidence>
<dbReference type="AlphaFoldDB" id="A0A7J6ELF2"/>
<dbReference type="InterPro" id="IPR001480">
    <property type="entry name" value="Bulb-type_lectin_dom"/>
</dbReference>
<evidence type="ECO:0000313" key="24">
    <source>
        <dbReference type="Proteomes" id="UP000525078"/>
    </source>
</evidence>
<evidence type="ECO:0000256" key="4">
    <source>
        <dbReference type="ARBA" id="ARBA00022536"/>
    </source>
</evidence>
<comment type="caution">
    <text evidence="23">The sequence shown here is derived from an EMBL/GenBank/DDBJ whole genome shotgun (WGS) entry which is preliminary data.</text>
</comment>
<dbReference type="GO" id="GO:0030246">
    <property type="term" value="F:carbohydrate binding"/>
    <property type="evidence" value="ECO:0007669"/>
    <property type="project" value="UniProtKB-KW"/>
</dbReference>
<dbReference type="GO" id="GO:0005524">
    <property type="term" value="F:ATP binding"/>
    <property type="evidence" value="ECO:0007669"/>
    <property type="project" value="UniProtKB-UniRule"/>
</dbReference>
<comment type="catalytic activity">
    <reaction evidence="17">
        <text>L-threonyl-[protein] + ATP = O-phospho-L-threonyl-[protein] + ADP + H(+)</text>
        <dbReference type="Rhea" id="RHEA:46608"/>
        <dbReference type="Rhea" id="RHEA-COMP:11060"/>
        <dbReference type="Rhea" id="RHEA-COMP:11605"/>
        <dbReference type="ChEBI" id="CHEBI:15378"/>
        <dbReference type="ChEBI" id="CHEBI:30013"/>
        <dbReference type="ChEBI" id="CHEBI:30616"/>
        <dbReference type="ChEBI" id="CHEBI:61977"/>
        <dbReference type="ChEBI" id="CHEBI:456216"/>
        <dbReference type="EC" id="2.7.11.1"/>
    </reaction>
</comment>
<dbReference type="FunFam" id="3.30.200.20:FF:000059">
    <property type="entry name" value="S-receptor-like serine/threonine-protein kinase"/>
    <property type="match status" value="1"/>
</dbReference>
<evidence type="ECO:0000256" key="12">
    <source>
        <dbReference type="ARBA" id="ARBA00022989"/>
    </source>
</evidence>
<keyword evidence="16" id="KW-0325">Glycoprotein</keyword>
<dbReference type="PROSITE" id="PS00108">
    <property type="entry name" value="PROTEIN_KINASE_ST"/>
    <property type="match status" value="1"/>
</dbReference>
<feature type="transmembrane region" description="Helical" evidence="20">
    <location>
        <begin position="739"/>
        <end position="765"/>
    </location>
</feature>
<evidence type="ECO:0000256" key="13">
    <source>
        <dbReference type="ARBA" id="ARBA00023136"/>
    </source>
</evidence>
<proteinExistence type="predicted"/>
<accession>A0A7J6ELF2</accession>
<keyword evidence="12 20" id="KW-1133">Transmembrane helix</keyword>
<protein>
    <recommendedName>
        <fullName evidence="2">non-specific serine/threonine protein kinase</fullName>
        <ecNumber evidence="2">2.7.11.1</ecNumber>
    </recommendedName>
</protein>
<feature type="domain" description="Protein kinase" evidence="21">
    <location>
        <begin position="800"/>
        <end position="1075"/>
    </location>
</feature>
<dbReference type="PROSITE" id="PS00107">
    <property type="entry name" value="PROTEIN_KINASE_ATP"/>
    <property type="match status" value="1"/>
</dbReference>
<keyword evidence="6 20" id="KW-0812">Transmembrane</keyword>
<keyword evidence="14" id="KW-1015">Disulfide bond</keyword>
<evidence type="ECO:0000313" key="23">
    <source>
        <dbReference type="EMBL" id="KAF4359214.1"/>
    </source>
</evidence>
<dbReference type="GO" id="GO:0016020">
    <property type="term" value="C:membrane"/>
    <property type="evidence" value="ECO:0007669"/>
    <property type="project" value="UniProtKB-SubCell"/>
</dbReference>
<keyword evidence="13 20" id="KW-0472">Membrane</keyword>
<dbReference type="PANTHER" id="PTHR47976">
    <property type="entry name" value="G-TYPE LECTIN S-RECEPTOR-LIKE SERINE/THREONINE-PROTEIN KINASE SD2-5"/>
    <property type="match status" value="1"/>
</dbReference>
<keyword evidence="9 19" id="KW-0547">Nucleotide-binding</keyword>
<organism evidence="23 24">
    <name type="scientific">Cannabis sativa</name>
    <name type="common">Hemp</name>
    <name type="synonym">Marijuana</name>
    <dbReference type="NCBI Taxonomy" id="3483"/>
    <lineage>
        <taxon>Eukaryota</taxon>
        <taxon>Viridiplantae</taxon>
        <taxon>Streptophyta</taxon>
        <taxon>Embryophyta</taxon>
        <taxon>Tracheophyta</taxon>
        <taxon>Spermatophyta</taxon>
        <taxon>Magnoliopsida</taxon>
        <taxon>eudicotyledons</taxon>
        <taxon>Gunneridae</taxon>
        <taxon>Pentapetalae</taxon>
        <taxon>rosids</taxon>
        <taxon>fabids</taxon>
        <taxon>Rosales</taxon>
        <taxon>Cannabaceae</taxon>
        <taxon>Cannabis</taxon>
    </lineage>
</organism>
<keyword evidence="5" id="KW-0808">Transferase</keyword>
<dbReference type="FunFam" id="2.90.10.10:FF:000013">
    <property type="entry name" value="G-type lectin S-receptor-like serine/threonine-protein kinase LECRK1"/>
    <property type="match status" value="1"/>
</dbReference>
<evidence type="ECO:0000256" key="14">
    <source>
        <dbReference type="ARBA" id="ARBA00023157"/>
    </source>
</evidence>
<keyword evidence="4" id="KW-0245">EGF-like domain</keyword>
<keyword evidence="8" id="KW-0430">Lectin</keyword>
<dbReference type="CDD" id="cd00028">
    <property type="entry name" value="B_lectin"/>
    <property type="match status" value="1"/>
</dbReference>
<evidence type="ECO:0000256" key="18">
    <source>
        <dbReference type="ARBA" id="ARBA00048679"/>
    </source>
</evidence>
<dbReference type="SMART" id="SM00220">
    <property type="entry name" value="S_TKc"/>
    <property type="match status" value="1"/>
</dbReference>
<dbReference type="SMART" id="SM00108">
    <property type="entry name" value="B_lectin"/>
    <property type="match status" value="1"/>
</dbReference>
<dbReference type="PROSITE" id="PS50011">
    <property type="entry name" value="PROTEIN_KINASE_DOM"/>
    <property type="match status" value="1"/>
</dbReference>
<evidence type="ECO:0000259" key="22">
    <source>
        <dbReference type="PROSITE" id="PS50927"/>
    </source>
</evidence>
<dbReference type="Pfam" id="PF00069">
    <property type="entry name" value="Pkinase"/>
    <property type="match status" value="1"/>
</dbReference>
<keyword evidence="7" id="KW-0732">Signal</keyword>
<evidence type="ECO:0000256" key="3">
    <source>
        <dbReference type="ARBA" id="ARBA00022527"/>
    </source>
</evidence>
<comment type="catalytic activity">
    <reaction evidence="18">
        <text>L-seryl-[protein] + ATP = O-phospho-L-seryl-[protein] + ADP + H(+)</text>
        <dbReference type="Rhea" id="RHEA:17989"/>
        <dbReference type="Rhea" id="RHEA-COMP:9863"/>
        <dbReference type="Rhea" id="RHEA-COMP:11604"/>
        <dbReference type="ChEBI" id="CHEBI:15378"/>
        <dbReference type="ChEBI" id="CHEBI:29999"/>
        <dbReference type="ChEBI" id="CHEBI:30616"/>
        <dbReference type="ChEBI" id="CHEBI:83421"/>
        <dbReference type="ChEBI" id="CHEBI:456216"/>
        <dbReference type="EC" id="2.7.11.1"/>
    </reaction>
</comment>
<evidence type="ECO:0000256" key="7">
    <source>
        <dbReference type="ARBA" id="ARBA00022729"/>
    </source>
</evidence>
<dbReference type="GO" id="GO:0004674">
    <property type="term" value="F:protein serine/threonine kinase activity"/>
    <property type="evidence" value="ECO:0007669"/>
    <property type="project" value="UniProtKB-KW"/>
</dbReference>
<dbReference type="Proteomes" id="UP000525078">
    <property type="component" value="Unassembled WGS sequence"/>
</dbReference>
<dbReference type="InterPro" id="IPR000719">
    <property type="entry name" value="Prot_kinase_dom"/>
</dbReference>